<dbReference type="NCBIfam" id="TIGR00195">
    <property type="entry name" value="exoDNase_III"/>
    <property type="match status" value="1"/>
</dbReference>
<comment type="similarity">
    <text evidence="2">Belongs to the DNA repair enzymes AP/ExoA family.</text>
</comment>
<name>A0ABQ4DNA9_9CELL</name>
<evidence type="ECO:0000259" key="6">
    <source>
        <dbReference type="Pfam" id="PF03372"/>
    </source>
</evidence>
<sequence length="264" mass="29433">MRLATWNINSIRARLDRAVGFLERTGVDVLALQETKVKDEAFPREPFEALGYEVATHGYSQWNGVAIVSRVGLQDVERGFPGQPTWGEPAAAEARALGATCGGVRVWSLYVPNGREIEDPHYTYKLDWLAALRDAAQDWLTADPAAQVALVGDWNIAPLDTDVWDVARFAGRTHVTPAERDAFEAIAHAGYTEVSRVHVPAEHTYTYWDYQQLRFPRNEGMRIDLTYASPALAARVGGVRIERDERKGKQPSDHVPVVLEIAEP</sequence>
<dbReference type="InterPro" id="IPR005135">
    <property type="entry name" value="Endo/exonuclease/phosphatase"/>
</dbReference>
<keyword evidence="3" id="KW-0479">Metal-binding</keyword>
<keyword evidence="5" id="KW-0460">Magnesium</keyword>
<keyword evidence="8" id="KW-1185">Reference proteome</keyword>
<dbReference type="Proteomes" id="UP000614741">
    <property type="component" value="Unassembled WGS sequence"/>
</dbReference>
<reference evidence="7 8" key="1">
    <citation type="submission" date="2021-01" db="EMBL/GenBank/DDBJ databases">
        <title>Whole genome shotgun sequence of Cellulomonas phragmiteti NBRC 110785.</title>
        <authorList>
            <person name="Komaki H."/>
            <person name="Tamura T."/>
        </authorList>
    </citation>
    <scope>NUCLEOTIDE SEQUENCE [LARGE SCALE GENOMIC DNA]</scope>
    <source>
        <strain evidence="7 8">NBRC 110785</strain>
    </source>
</reference>
<organism evidence="7 8">
    <name type="scientific">Cellulomonas phragmiteti</name>
    <dbReference type="NCBI Taxonomy" id="478780"/>
    <lineage>
        <taxon>Bacteria</taxon>
        <taxon>Bacillati</taxon>
        <taxon>Actinomycetota</taxon>
        <taxon>Actinomycetes</taxon>
        <taxon>Micrococcales</taxon>
        <taxon>Cellulomonadaceae</taxon>
        <taxon>Cellulomonas</taxon>
    </lineage>
</organism>
<evidence type="ECO:0000256" key="2">
    <source>
        <dbReference type="ARBA" id="ARBA00007092"/>
    </source>
</evidence>
<dbReference type="EMBL" id="BONP01000016">
    <property type="protein sequence ID" value="GIG40829.1"/>
    <property type="molecule type" value="Genomic_DNA"/>
</dbReference>
<evidence type="ECO:0000256" key="5">
    <source>
        <dbReference type="ARBA" id="ARBA00022842"/>
    </source>
</evidence>
<proteinExistence type="inferred from homology"/>
<dbReference type="Pfam" id="PF03372">
    <property type="entry name" value="Exo_endo_phos"/>
    <property type="match status" value="1"/>
</dbReference>
<dbReference type="Gene3D" id="3.60.10.10">
    <property type="entry name" value="Endonuclease/exonuclease/phosphatase"/>
    <property type="match status" value="1"/>
</dbReference>
<comment type="cofactor">
    <cofactor evidence="1">
        <name>Mg(2+)</name>
        <dbReference type="ChEBI" id="CHEBI:18420"/>
    </cofactor>
</comment>
<keyword evidence="4" id="KW-0378">Hydrolase</keyword>
<evidence type="ECO:0000313" key="8">
    <source>
        <dbReference type="Proteomes" id="UP000614741"/>
    </source>
</evidence>
<evidence type="ECO:0000256" key="1">
    <source>
        <dbReference type="ARBA" id="ARBA00001946"/>
    </source>
</evidence>
<dbReference type="PANTHER" id="PTHR43250:SF2">
    <property type="entry name" value="EXODEOXYRIBONUCLEASE III"/>
    <property type="match status" value="1"/>
</dbReference>
<dbReference type="NCBIfam" id="TIGR00633">
    <property type="entry name" value="xth"/>
    <property type="match status" value="1"/>
</dbReference>
<evidence type="ECO:0000313" key="7">
    <source>
        <dbReference type="EMBL" id="GIG40829.1"/>
    </source>
</evidence>
<accession>A0ABQ4DNA9</accession>
<evidence type="ECO:0000256" key="3">
    <source>
        <dbReference type="ARBA" id="ARBA00022723"/>
    </source>
</evidence>
<dbReference type="SUPFAM" id="SSF56219">
    <property type="entry name" value="DNase I-like"/>
    <property type="match status" value="1"/>
</dbReference>
<dbReference type="CDD" id="cd09086">
    <property type="entry name" value="ExoIII-like_AP-endo"/>
    <property type="match status" value="1"/>
</dbReference>
<evidence type="ECO:0000256" key="4">
    <source>
        <dbReference type="ARBA" id="ARBA00022801"/>
    </source>
</evidence>
<dbReference type="PANTHER" id="PTHR43250">
    <property type="entry name" value="EXODEOXYRIBONUCLEASE III"/>
    <property type="match status" value="1"/>
</dbReference>
<dbReference type="InterPro" id="IPR004808">
    <property type="entry name" value="AP_endonuc_1"/>
</dbReference>
<feature type="domain" description="Endonuclease/exonuclease/phosphatase" evidence="6">
    <location>
        <begin position="4"/>
        <end position="254"/>
    </location>
</feature>
<protein>
    <submittedName>
        <fullName evidence="7">Exodeoxyribonuclease III</fullName>
    </submittedName>
</protein>
<dbReference type="InterPro" id="IPR037493">
    <property type="entry name" value="ExoIII-like"/>
</dbReference>
<dbReference type="InterPro" id="IPR036691">
    <property type="entry name" value="Endo/exonu/phosph_ase_sf"/>
</dbReference>
<gene>
    <name evidence="7" type="primary">xth</name>
    <name evidence="7" type="ORF">Cph01nite_25910</name>
</gene>
<dbReference type="RefSeq" id="WP_203674884.1">
    <property type="nucleotide sequence ID" value="NZ_BONP01000016.1"/>
</dbReference>
<comment type="caution">
    <text evidence="7">The sequence shown here is derived from an EMBL/GenBank/DDBJ whole genome shotgun (WGS) entry which is preliminary data.</text>
</comment>
<dbReference type="PROSITE" id="PS51435">
    <property type="entry name" value="AP_NUCLEASE_F1_4"/>
    <property type="match status" value="1"/>
</dbReference>